<dbReference type="InterPro" id="IPR005140">
    <property type="entry name" value="eRF1_Pelota-like_N"/>
</dbReference>
<dbReference type="Proteomes" id="UP000078546">
    <property type="component" value="Unassembled WGS sequence"/>
</dbReference>
<evidence type="ECO:0000259" key="7">
    <source>
        <dbReference type="SMART" id="SM01194"/>
    </source>
</evidence>
<sequence>MTNGNDFKKNPNYQFFNDIVMQGTGSGASLRDTKNGKVNRNESLVVFKGNVVVVKALGKLTLSRGRVKAKQAQHVTTNVDGTDREMKLLYKKREHNEMIMSLVTEEEDDLWHLYNLLSVGDQVEAYTSRKVHKEIGNNNYATEIRKMVLSLCVTKIDFDSANNNLRVAGRNVKNNDFVKIGQYHTFDIGINEKIKIVKKNWDHIFKEKLEECTNIRNTSEVGILLIDCGHANMYLLTENLYKNVFSVNKIIHKKKEKNNNSLYRKHIDSFYKEVLNSLYQNINFEKIKCIVLGGPGFFKNDFFHFVYNKSEIKNEKKILNIQEKFLIIKTSSIYKTSINEIINDEHMKKKILNMKVVSHIDILNTFYKIFEKNEEKVCYGDAEVRHASSQNAIDSLLITDSIFRNCDVLRRKAYVSMVEQVKKTGGKVYIFSDQHTSGEQLNSLTGIAAILKFPVFFENNNELGNVKREEITQHRGDFVGIGRCPPQFPDLHYAK</sequence>
<evidence type="ECO:0000313" key="9">
    <source>
        <dbReference type="Proteomes" id="UP000078546"/>
    </source>
</evidence>
<accession>A0A1A8VL85</accession>
<dbReference type="SUPFAM" id="SSF159065">
    <property type="entry name" value="Dom34/Pelota N-terminal domain-like"/>
    <property type="match status" value="1"/>
</dbReference>
<keyword evidence="5" id="KW-0963">Cytoplasm</keyword>
<evidence type="ECO:0000256" key="6">
    <source>
        <dbReference type="ARBA" id="ARBA00022723"/>
    </source>
</evidence>
<dbReference type="SMART" id="SM01194">
    <property type="entry name" value="eRF1_1"/>
    <property type="match status" value="1"/>
</dbReference>
<reference evidence="9" key="1">
    <citation type="submission" date="2016-05" db="EMBL/GenBank/DDBJ databases">
        <authorList>
            <person name="Naeem Raeece"/>
        </authorList>
    </citation>
    <scope>NUCLEOTIDE SEQUENCE [LARGE SCALE GENOMIC DNA]</scope>
</reference>
<dbReference type="Pfam" id="PF03464">
    <property type="entry name" value="eRF1_2"/>
    <property type="match status" value="1"/>
</dbReference>
<dbReference type="GO" id="GO:0032790">
    <property type="term" value="P:ribosome disassembly"/>
    <property type="evidence" value="ECO:0007669"/>
    <property type="project" value="TreeGrafter"/>
</dbReference>
<dbReference type="GO" id="GO:0005737">
    <property type="term" value="C:cytoplasm"/>
    <property type="evidence" value="ECO:0007669"/>
    <property type="project" value="UniProtKB-SubCell"/>
</dbReference>
<dbReference type="Pfam" id="PF26356">
    <property type="entry name" value="Pelota_N"/>
    <property type="match status" value="1"/>
</dbReference>
<dbReference type="PANTHER" id="PTHR10853">
    <property type="entry name" value="PELOTA"/>
    <property type="match status" value="1"/>
</dbReference>
<dbReference type="GO" id="GO:0046872">
    <property type="term" value="F:metal ion binding"/>
    <property type="evidence" value="ECO:0007669"/>
    <property type="project" value="UniProtKB-KW"/>
</dbReference>
<dbReference type="GO" id="GO:0070651">
    <property type="term" value="P:nonfunctional rRNA decay"/>
    <property type="evidence" value="ECO:0007669"/>
    <property type="project" value="TreeGrafter"/>
</dbReference>
<dbReference type="InterPro" id="IPR005141">
    <property type="entry name" value="eRF1_2"/>
</dbReference>
<gene>
    <name evidence="8" type="ORF">POVCU1_004440</name>
</gene>
<dbReference type="GO" id="GO:0070481">
    <property type="term" value="P:nuclear-transcribed mRNA catabolic process, non-stop decay"/>
    <property type="evidence" value="ECO:0007669"/>
    <property type="project" value="InterPro"/>
</dbReference>
<dbReference type="InterPro" id="IPR004405">
    <property type="entry name" value="TF_pelota"/>
</dbReference>
<name>A0A1A8VL85_PLAOA</name>
<evidence type="ECO:0000313" key="8">
    <source>
        <dbReference type="EMBL" id="SBS81059.1"/>
    </source>
</evidence>
<dbReference type="FunFam" id="2.30.30.870:FF:000002">
    <property type="entry name" value="Protein pelota homolog"/>
    <property type="match status" value="1"/>
</dbReference>
<organism evidence="8 9">
    <name type="scientific">Plasmodium ovale curtisi</name>
    <dbReference type="NCBI Taxonomy" id="864141"/>
    <lineage>
        <taxon>Eukaryota</taxon>
        <taxon>Sar</taxon>
        <taxon>Alveolata</taxon>
        <taxon>Apicomplexa</taxon>
        <taxon>Aconoidasida</taxon>
        <taxon>Haemosporida</taxon>
        <taxon>Plasmodiidae</taxon>
        <taxon>Plasmodium</taxon>
        <taxon>Plasmodium (Plasmodium)</taxon>
    </lineage>
</organism>
<dbReference type="GO" id="GO:0071025">
    <property type="term" value="P:RNA surveillance"/>
    <property type="evidence" value="ECO:0007669"/>
    <property type="project" value="InterPro"/>
</dbReference>
<comment type="cofactor">
    <cofactor evidence="1">
        <name>a divalent metal cation</name>
        <dbReference type="ChEBI" id="CHEBI:60240"/>
    </cofactor>
</comment>
<dbReference type="FunFam" id="3.30.1330.30:FF:000008">
    <property type="entry name" value="Protein pelota homolog"/>
    <property type="match status" value="1"/>
</dbReference>
<protein>
    <recommendedName>
        <fullName evidence="4">Eukaryotic peptide chain release factor subunit 1</fullName>
    </recommendedName>
</protein>
<evidence type="ECO:0000256" key="1">
    <source>
        <dbReference type="ARBA" id="ARBA00001968"/>
    </source>
</evidence>
<dbReference type="GO" id="GO:0070966">
    <property type="term" value="P:nuclear-transcribed mRNA catabolic process, no-go decay"/>
    <property type="evidence" value="ECO:0007669"/>
    <property type="project" value="InterPro"/>
</dbReference>
<feature type="non-terminal residue" evidence="8">
    <location>
        <position position="495"/>
    </location>
</feature>
<dbReference type="NCBIfam" id="TIGR00111">
    <property type="entry name" value="pelota"/>
    <property type="match status" value="1"/>
</dbReference>
<evidence type="ECO:0000256" key="4">
    <source>
        <dbReference type="ARBA" id="ARBA00013382"/>
    </source>
</evidence>
<comment type="subcellular location">
    <subcellularLocation>
        <location evidence="2">Cytoplasm</location>
    </subcellularLocation>
</comment>
<dbReference type="EMBL" id="FLQV01000089">
    <property type="protein sequence ID" value="SBS81059.1"/>
    <property type="molecule type" value="Genomic_DNA"/>
</dbReference>
<dbReference type="PANTHER" id="PTHR10853:SF0">
    <property type="entry name" value="PROTEIN PELOTA HOMOLOG"/>
    <property type="match status" value="1"/>
</dbReference>
<dbReference type="SUPFAM" id="SSF55315">
    <property type="entry name" value="L30e-like"/>
    <property type="match status" value="1"/>
</dbReference>
<dbReference type="AlphaFoldDB" id="A0A1A8VL85"/>
<evidence type="ECO:0000256" key="2">
    <source>
        <dbReference type="ARBA" id="ARBA00004496"/>
    </source>
</evidence>
<dbReference type="Gene3D" id="3.30.1330.30">
    <property type="match status" value="1"/>
</dbReference>
<dbReference type="InterPro" id="IPR029064">
    <property type="entry name" value="Ribosomal_eL30-like_sf"/>
</dbReference>
<proteinExistence type="inferred from homology"/>
<evidence type="ECO:0000256" key="3">
    <source>
        <dbReference type="ARBA" id="ARBA00009504"/>
    </source>
</evidence>
<dbReference type="InterPro" id="IPR058547">
    <property type="entry name" value="Pelota_N"/>
</dbReference>
<evidence type="ECO:0000256" key="5">
    <source>
        <dbReference type="ARBA" id="ARBA00022490"/>
    </source>
</evidence>
<dbReference type="InterPro" id="IPR038069">
    <property type="entry name" value="Pelota/DOM34_N"/>
</dbReference>
<dbReference type="InterPro" id="IPR005142">
    <property type="entry name" value="eRF1_3"/>
</dbReference>
<feature type="domain" description="eRF1/Pelota-like N-terminal" evidence="7">
    <location>
        <begin position="86"/>
        <end position="214"/>
    </location>
</feature>
<keyword evidence="6" id="KW-0479">Metal-binding</keyword>
<dbReference type="Gene3D" id="2.30.30.870">
    <property type="entry name" value="Pelota, domain A"/>
    <property type="match status" value="1"/>
</dbReference>
<dbReference type="Pfam" id="PF03465">
    <property type="entry name" value="eRF1_3"/>
    <property type="match status" value="1"/>
</dbReference>
<dbReference type="SUPFAM" id="SSF53137">
    <property type="entry name" value="Translational machinery components"/>
    <property type="match status" value="1"/>
</dbReference>
<comment type="similarity">
    <text evidence="3">Belongs to the eukaryotic release factor 1 family. Pelota subfamily.</text>
</comment>
<dbReference type="Gene3D" id="3.30.420.60">
    <property type="entry name" value="eRF1 domain 2"/>
    <property type="match status" value="1"/>
</dbReference>
<dbReference type="InterPro" id="IPR042226">
    <property type="entry name" value="eFR1_2_sf"/>
</dbReference>